<dbReference type="PANTHER" id="PTHR24198:SF165">
    <property type="entry name" value="ANKYRIN REPEAT-CONTAINING PROTEIN-RELATED"/>
    <property type="match status" value="1"/>
</dbReference>
<keyword evidence="12" id="KW-1053">Target membrane</keyword>
<evidence type="ECO:0000256" key="2">
    <source>
        <dbReference type="ARBA" id="ARBA00004613"/>
    </source>
</evidence>
<feature type="repeat" description="ANK" evidence="16">
    <location>
        <begin position="563"/>
        <end position="595"/>
    </location>
</feature>
<dbReference type="Gene3D" id="1.25.40.20">
    <property type="entry name" value="Ankyrin repeat-containing domain"/>
    <property type="match status" value="3"/>
</dbReference>
<evidence type="ECO:0000256" key="3">
    <source>
        <dbReference type="ARBA" id="ARBA00022483"/>
    </source>
</evidence>
<evidence type="ECO:0000256" key="7">
    <source>
        <dbReference type="ARBA" id="ARBA00022699"/>
    </source>
</evidence>
<evidence type="ECO:0000256" key="4">
    <source>
        <dbReference type="ARBA" id="ARBA00022525"/>
    </source>
</evidence>
<evidence type="ECO:0000256" key="5">
    <source>
        <dbReference type="ARBA" id="ARBA00022537"/>
    </source>
</evidence>
<dbReference type="GO" id="GO:0090729">
    <property type="term" value="F:toxin activity"/>
    <property type="evidence" value="ECO:0007669"/>
    <property type="project" value="UniProtKB-KW"/>
</dbReference>
<proteinExistence type="inferred from homology"/>
<dbReference type="EMBL" id="BMAV01015538">
    <property type="protein sequence ID" value="GFY65273.1"/>
    <property type="molecule type" value="Genomic_DNA"/>
</dbReference>
<evidence type="ECO:0000313" key="18">
    <source>
        <dbReference type="Proteomes" id="UP000886998"/>
    </source>
</evidence>
<feature type="repeat" description="ANK" evidence="16">
    <location>
        <begin position="529"/>
        <end position="562"/>
    </location>
</feature>
<evidence type="ECO:0000256" key="8">
    <source>
        <dbReference type="ARBA" id="ARBA00022737"/>
    </source>
</evidence>
<keyword evidence="5" id="KW-1052">Target cell membrane</keyword>
<keyword evidence="8" id="KW-0677">Repeat</keyword>
<dbReference type="PRINTS" id="PR01415">
    <property type="entry name" value="ANKYRIN"/>
</dbReference>
<dbReference type="PROSITE" id="PS50088">
    <property type="entry name" value="ANK_REPEAT"/>
    <property type="match status" value="7"/>
</dbReference>
<keyword evidence="10 16" id="KW-0040">ANK repeat</keyword>
<organism evidence="17 18">
    <name type="scientific">Trichonephila inaurata madagascariensis</name>
    <dbReference type="NCBI Taxonomy" id="2747483"/>
    <lineage>
        <taxon>Eukaryota</taxon>
        <taxon>Metazoa</taxon>
        <taxon>Ecdysozoa</taxon>
        <taxon>Arthropoda</taxon>
        <taxon>Chelicerata</taxon>
        <taxon>Arachnida</taxon>
        <taxon>Araneae</taxon>
        <taxon>Araneomorphae</taxon>
        <taxon>Entelegynae</taxon>
        <taxon>Araneoidea</taxon>
        <taxon>Nephilidae</taxon>
        <taxon>Trichonephila</taxon>
        <taxon>Trichonephila inaurata</taxon>
    </lineage>
</organism>
<protein>
    <recommendedName>
        <fullName evidence="15">Alpha-latrotoxin</fullName>
    </recommendedName>
</protein>
<feature type="repeat" description="ANK" evidence="16">
    <location>
        <begin position="596"/>
        <end position="628"/>
    </location>
</feature>
<comment type="subunit">
    <text evidence="14">Homotetramer in membranes.</text>
</comment>
<dbReference type="GO" id="GO:0005576">
    <property type="term" value="C:extracellular region"/>
    <property type="evidence" value="ECO:0007669"/>
    <property type="project" value="UniProtKB-SubCell"/>
</dbReference>
<dbReference type="PANTHER" id="PTHR24198">
    <property type="entry name" value="ANKYRIN REPEAT AND PROTEIN KINASE DOMAIN-CONTAINING PROTEIN"/>
    <property type="match status" value="1"/>
</dbReference>
<feature type="repeat" description="ANK" evidence="16">
    <location>
        <begin position="437"/>
        <end position="469"/>
    </location>
</feature>
<evidence type="ECO:0000256" key="11">
    <source>
        <dbReference type="ARBA" id="ARBA00023136"/>
    </source>
</evidence>
<dbReference type="GO" id="GO:0044218">
    <property type="term" value="C:other organism cell membrane"/>
    <property type="evidence" value="ECO:0007669"/>
    <property type="project" value="UniProtKB-KW"/>
</dbReference>
<keyword evidence="6" id="KW-0800">Toxin</keyword>
<dbReference type="InterPro" id="IPR036770">
    <property type="entry name" value="Ankyrin_rpt-contain_sf"/>
</dbReference>
<evidence type="ECO:0000256" key="1">
    <source>
        <dbReference type="ARBA" id="ARBA00004175"/>
    </source>
</evidence>
<sequence>MFDISKIEITPEILKLVAEIDEFKGAWQLFGNLAPERLQMLKKIATIESIGSSTRIEGAKLSDREVEQLLSKLDTRSFRSRDEQEIAGYAYVCEEVFQNFETMPFTENIIKQFHIWLLQFSYKDQRHMGEYKKFPNHVEAFDESGKSLGIIFETASPFETVIQMQELIYWTSQQLGVKSFLEEYQQQRRKSFEEARELFARERSYKSDTNHIRETLATWNMTRNKIESNRRYGKQSTDIWDIMAYFAPDKIRIEEIFSKLVADDKEKLWGAVELLNKYKMVNLEAGVANIHELVQIIARLKLQKAGKEEEILRKALELINSGSVVNSTSHVTSVWRYASKHGRLIDDFFFNSSYIHREPFFIKKNTPLHLLAESGDCKAINAIITRIERHYPSKLREVVNVENNCSQTSLHIAAENGKLNVVECLVSKGANINAKRSGWTPLQVAADNGELGIIKYLLDKGASINTKNKYCGTALHRAAYSGKLNVVKYLVNKDKYGRTPLHFAVKSGNLDIVKYLIKNGADVNTKNRYNWTLLHEAAAHNGQLDIVRYLVDKGADVNARDKRGNTPLYMTVYHEELDIIKYLIDNGANVNVKNKHNETLLHRAALYGSSDVVKYLIEKGVAINAKNKDDDTPLHFAAEKEKVDVAEILLKYNVDINAENKNGEISLHCAVLHGFSKSMSSN</sequence>
<evidence type="ECO:0000256" key="13">
    <source>
        <dbReference type="ARBA" id="ARBA00049657"/>
    </source>
</evidence>
<dbReference type="Proteomes" id="UP000886998">
    <property type="component" value="Unassembled WGS sequence"/>
</dbReference>
<evidence type="ECO:0000256" key="12">
    <source>
        <dbReference type="ARBA" id="ARBA00023298"/>
    </source>
</evidence>
<evidence type="ECO:0000256" key="14">
    <source>
        <dbReference type="ARBA" id="ARBA00049715"/>
    </source>
</evidence>
<dbReference type="SUPFAM" id="SSF48403">
    <property type="entry name" value="Ankyrin repeat"/>
    <property type="match status" value="1"/>
</dbReference>
<comment type="caution">
    <text evidence="17">The sequence shown here is derived from an EMBL/GenBank/DDBJ whole genome shotgun (WGS) entry which is preliminary data.</text>
</comment>
<evidence type="ECO:0000256" key="9">
    <source>
        <dbReference type="ARBA" id="ARBA00023028"/>
    </source>
</evidence>
<dbReference type="PROSITE" id="PS50297">
    <property type="entry name" value="ANK_REP_REGION"/>
    <property type="match status" value="7"/>
</dbReference>
<comment type="similarity">
    <text evidence="13">Belongs to the cationic peptide 01 (latrotoxin) family. 03 (alpha-latrotoxin) subfamily.</text>
</comment>
<dbReference type="GO" id="GO:0006887">
    <property type="term" value="P:exocytosis"/>
    <property type="evidence" value="ECO:0007669"/>
    <property type="project" value="UniProtKB-KW"/>
</dbReference>
<evidence type="ECO:0000256" key="6">
    <source>
        <dbReference type="ARBA" id="ARBA00022656"/>
    </source>
</evidence>
<feature type="repeat" description="ANK" evidence="16">
    <location>
        <begin position="629"/>
        <end position="661"/>
    </location>
</feature>
<evidence type="ECO:0000256" key="16">
    <source>
        <dbReference type="PROSITE-ProRule" id="PRU00023"/>
    </source>
</evidence>
<dbReference type="AlphaFoldDB" id="A0A8X6Y408"/>
<dbReference type="SMART" id="SM00248">
    <property type="entry name" value="ANK"/>
    <property type="match status" value="9"/>
</dbReference>
<dbReference type="SUPFAM" id="SSF140931">
    <property type="entry name" value="Fic-like"/>
    <property type="match status" value="1"/>
</dbReference>
<keyword evidence="3" id="KW-0268">Exocytosis</keyword>
<keyword evidence="7" id="KW-0528">Neurotoxin</keyword>
<reference evidence="17" key="1">
    <citation type="submission" date="2020-08" db="EMBL/GenBank/DDBJ databases">
        <title>Multicomponent nature underlies the extraordinary mechanical properties of spider dragline silk.</title>
        <authorList>
            <person name="Kono N."/>
            <person name="Nakamura H."/>
            <person name="Mori M."/>
            <person name="Yoshida Y."/>
            <person name="Ohtoshi R."/>
            <person name="Malay A.D."/>
            <person name="Moran D.A.P."/>
            <person name="Tomita M."/>
            <person name="Numata K."/>
            <person name="Arakawa K."/>
        </authorList>
    </citation>
    <scope>NUCLEOTIDE SEQUENCE</scope>
</reference>
<feature type="repeat" description="ANK" evidence="16">
    <location>
        <begin position="405"/>
        <end position="437"/>
    </location>
</feature>
<gene>
    <name evidence="17" type="ORF">TNIN_37751</name>
</gene>
<comment type="subcellular location">
    <subcellularLocation>
        <location evidence="2">Secreted</location>
    </subcellularLocation>
    <subcellularLocation>
        <location evidence="1">Target cell membrane</location>
    </subcellularLocation>
</comment>
<keyword evidence="11" id="KW-0472">Membrane</keyword>
<dbReference type="InterPro" id="IPR036597">
    <property type="entry name" value="Fido-like_dom_sf"/>
</dbReference>
<evidence type="ECO:0000313" key="17">
    <source>
        <dbReference type="EMBL" id="GFY65273.1"/>
    </source>
</evidence>
<feature type="repeat" description="ANK" evidence="16">
    <location>
        <begin position="496"/>
        <end position="528"/>
    </location>
</feature>
<dbReference type="OrthoDB" id="6437424at2759"/>
<keyword evidence="4" id="KW-0964">Secreted</keyword>
<dbReference type="Gene3D" id="1.10.3290.10">
    <property type="entry name" value="Fido-like domain"/>
    <property type="match status" value="1"/>
</dbReference>
<name>A0A8X6Y408_9ARAC</name>
<evidence type="ECO:0000256" key="10">
    <source>
        <dbReference type="ARBA" id="ARBA00023043"/>
    </source>
</evidence>
<evidence type="ECO:0000256" key="15">
    <source>
        <dbReference type="ARBA" id="ARBA00049811"/>
    </source>
</evidence>
<keyword evidence="9" id="KW-0638">Presynaptic neurotoxin</keyword>
<dbReference type="GO" id="GO:0044231">
    <property type="term" value="C:host cell presynaptic membrane"/>
    <property type="evidence" value="ECO:0007669"/>
    <property type="project" value="UniProtKB-KW"/>
</dbReference>
<dbReference type="Pfam" id="PF12796">
    <property type="entry name" value="Ank_2"/>
    <property type="match status" value="4"/>
</dbReference>
<accession>A0A8X6Y408</accession>
<dbReference type="InterPro" id="IPR002110">
    <property type="entry name" value="Ankyrin_rpt"/>
</dbReference>
<keyword evidence="18" id="KW-1185">Reference proteome</keyword>